<dbReference type="RefSeq" id="WP_072846916.1">
    <property type="nucleotide sequence ID" value="NZ_FNAB01000002.1"/>
</dbReference>
<dbReference type="Pfam" id="PF13602">
    <property type="entry name" value="ADH_zinc_N_2"/>
    <property type="match status" value="1"/>
</dbReference>
<proteinExistence type="predicted"/>
<dbReference type="Gene3D" id="3.90.180.10">
    <property type="entry name" value="Medium-chain alcohol dehydrogenases, catalytic domain"/>
    <property type="match status" value="1"/>
</dbReference>
<dbReference type="Proteomes" id="UP000199417">
    <property type="component" value="Unassembled WGS sequence"/>
</dbReference>
<dbReference type="InterPro" id="IPR036291">
    <property type="entry name" value="NAD(P)-bd_dom_sf"/>
</dbReference>
<organism evidence="2 3">
    <name type="scientific">Rhodococcus tukisamuensis</name>
    <dbReference type="NCBI Taxonomy" id="168276"/>
    <lineage>
        <taxon>Bacteria</taxon>
        <taxon>Bacillati</taxon>
        <taxon>Actinomycetota</taxon>
        <taxon>Actinomycetes</taxon>
        <taxon>Mycobacteriales</taxon>
        <taxon>Nocardiaceae</taxon>
        <taxon>Rhodococcus</taxon>
    </lineage>
</organism>
<reference evidence="2 3" key="1">
    <citation type="submission" date="2016-10" db="EMBL/GenBank/DDBJ databases">
        <authorList>
            <person name="de Groot N.N."/>
        </authorList>
    </citation>
    <scope>NUCLEOTIDE SEQUENCE [LARGE SCALE GENOMIC DNA]</scope>
    <source>
        <strain evidence="2 3">JCM 11308</strain>
    </source>
</reference>
<dbReference type="Pfam" id="PF08240">
    <property type="entry name" value="ADH_N"/>
    <property type="match status" value="1"/>
</dbReference>
<gene>
    <name evidence="2" type="ORF">SAMN05444580_10230</name>
</gene>
<dbReference type="AlphaFoldDB" id="A0A1G6QDX2"/>
<dbReference type="PANTHER" id="PTHR11695:SF648">
    <property type="entry name" value="ZINC-BINDING OXIDOREDUCTASE"/>
    <property type="match status" value="1"/>
</dbReference>
<dbReference type="Gene3D" id="3.40.50.720">
    <property type="entry name" value="NAD(P)-binding Rossmann-like Domain"/>
    <property type="match status" value="1"/>
</dbReference>
<dbReference type="SMART" id="SM00829">
    <property type="entry name" value="PKS_ER"/>
    <property type="match status" value="1"/>
</dbReference>
<evidence type="ECO:0000313" key="3">
    <source>
        <dbReference type="Proteomes" id="UP000199417"/>
    </source>
</evidence>
<dbReference type="EMBL" id="FNAB01000002">
    <property type="protein sequence ID" value="SDC90498.1"/>
    <property type="molecule type" value="Genomic_DNA"/>
</dbReference>
<name>A0A1G6QDX2_9NOCA</name>
<dbReference type="GO" id="GO:0016491">
    <property type="term" value="F:oxidoreductase activity"/>
    <property type="evidence" value="ECO:0007669"/>
    <property type="project" value="InterPro"/>
</dbReference>
<feature type="domain" description="Enoyl reductase (ER)" evidence="1">
    <location>
        <begin position="11"/>
        <end position="303"/>
    </location>
</feature>
<dbReference type="SUPFAM" id="SSF50129">
    <property type="entry name" value="GroES-like"/>
    <property type="match status" value="1"/>
</dbReference>
<accession>A0A1G6QDX2</accession>
<dbReference type="InterPro" id="IPR013154">
    <property type="entry name" value="ADH-like_N"/>
</dbReference>
<protein>
    <submittedName>
        <fullName evidence="2">NADPH:quinone reductase</fullName>
    </submittedName>
</protein>
<keyword evidence="3" id="KW-1185">Reference proteome</keyword>
<dbReference type="InterPro" id="IPR050700">
    <property type="entry name" value="YIM1/Zinc_Alcohol_DH_Fams"/>
</dbReference>
<dbReference type="InterPro" id="IPR011032">
    <property type="entry name" value="GroES-like_sf"/>
</dbReference>
<dbReference type="CDD" id="cd05289">
    <property type="entry name" value="MDR_like_2"/>
    <property type="match status" value="1"/>
</dbReference>
<evidence type="ECO:0000313" key="2">
    <source>
        <dbReference type="EMBL" id="SDC90498.1"/>
    </source>
</evidence>
<evidence type="ECO:0000259" key="1">
    <source>
        <dbReference type="SMART" id="SM00829"/>
    </source>
</evidence>
<sequence length="313" mass="32011">MPKAVKFWNYGGPEVLQLAEVERPHAAPGKVVVEVVTAALNPGEIGIREGRFHAMWPATFPEGQGNDFAGYVAEVGEGVEGFVIGDPVLGFAPRAAQANFVVVGTDALAPKPAALSWEGAATIAGVGATAWAAVEAVRPGSGETVVVSAAAGGVGVIAAQLARLRGARVIGTAGEKNFPLLRSLGVTPVQYGAGLADRIGAAAPSGIDAYIDTFGAGNVEVAIGLGVEPDRINTLADGAAIRKYGVHSDAQEEAASPALWAALATMAAEGKIAIPIAQVYPLEEVRQAYRDVATRHGGGKRVLSIIAPGERRE</sequence>
<dbReference type="InterPro" id="IPR020843">
    <property type="entry name" value="ER"/>
</dbReference>
<dbReference type="SUPFAM" id="SSF51735">
    <property type="entry name" value="NAD(P)-binding Rossmann-fold domains"/>
    <property type="match status" value="1"/>
</dbReference>
<dbReference type="PANTHER" id="PTHR11695">
    <property type="entry name" value="ALCOHOL DEHYDROGENASE RELATED"/>
    <property type="match status" value="1"/>
</dbReference>
<dbReference type="STRING" id="168276.SAMN05444580_10230"/>